<dbReference type="AlphaFoldDB" id="A0A7Z0PF91"/>
<dbReference type="PROSITE" id="PS50072">
    <property type="entry name" value="CSA_PPIASE_2"/>
    <property type="match status" value="1"/>
</dbReference>
<evidence type="ECO:0000256" key="5">
    <source>
        <dbReference type="RuleBase" id="RU363019"/>
    </source>
</evidence>
<dbReference type="SUPFAM" id="SSF50891">
    <property type="entry name" value="Cyclophilin-like"/>
    <property type="match status" value="1"/>
</dbReference>
<comment type="caution">
    <text evidence="7">The sequence shown here is derived from an EMBL/GenBank/DDBJ whole genome shotgun (WGS) entry which is preliminary data.</text>
</comment>
<dbReference type="PANTHER" id="PTHR45625:SF4">
    <property type="entry name" value="PEPTIDYLPROLYL ISOMERASE DOMAIN AND WD REPEAT-CONTAINING PROTEIN 1"/>
    <property type="match status" value="1"/>
</dbReference>
<dbReference type="PRINTS" id="PR00153">
    <property type="entry name" value="CSAPPISMRASE"/>
</dbReference>
<evidence type="ECO:0000313" key="7">
    <source>
        <dbReference type="EMBL" id="NYV27467.1"/>
    </source>
</evidence>
<dbReference type="RefSeq" id="WP_180135391.1">
    <property type="nucleotide sequence ID" value="NZ_JABMKT010000003.1"/>
</dbReference>
<dbReference type="InterPro" id="IPR002130">
    <property type="entry name" value="Cyclophilin-type_PPIase_dom"/>
</dbReference>
<gene>
    <name evidence="7" type="ORF">HP397_01315</name>
</gene>
<evidence type="ECO:0000313" key="8">
    <source>
        <dbReference type="Proteomes" id="UP000526184"/>
    </source>
</evidence>
<name>A0A7Z0PF91_9FUSO</name>
<dbReference type="InterPro" id="IPR024936">
    <property type="entry name" value="Cyclophilin-type_PPIase"/>
</dbReference>
<dbReference type="InterPro" id="IPR044666">
    <property type="entry name" value="Cyclophilin_A-like"/>
</dbReference>
<dbReference type="EC" id="5.2.1.8" evidence="5"/>
<evidence type="ECO:0000256" key="1">
    <source>
        <dbReference type="ARBA" id="ARBA00002388"/>
    </source>
</evidence>
<dbReference type="PROSITE" id="PS00170">
    <property type="entry name" value="CSA_PPIASE_1"/>
    <property type="match status" value="1"/>
</dbReference>
<sequence>MKIKITTNKGIINLNLFEEAAPVTVVNFVNLINRGYYDGLKFHRVIEDFMAQGGDPTGTGMGGPGYAFGDEVYNGYVFDKPGYLAMANAGPNTNGSQFFITTVVTEWLNDNHTIFGEVVSEEDLEVVKKLVTGDIMEKLEIVENNEEFLKENAHVIAEFNKALDKNK</sequence>
<dbReference type="GO" id="GO:0003755">
    <property type="term" value="F:peptidyl-prolyl cis-trans isomerase activity"/>
    <property type="evidence" value="ECO:0007669"/>
    <property type="project" value="UniProtKB-UniRule"/>
</dbReference>
<keyword evidence="3 5" id="KW-0697">Rotamase</keyword>
<proteinExistence type="inferred from homology"/>
<keyword evidence="8" id="KW-1185">Reference proteome</keyword>
<reference evidence="7 8" key="1">
    <citation type="submission" date="2020-05" db="EMBL/GenBank/DDBJ databases">
        <title>Streptobacillus felis strain LHL191014123.</title>
        <authorList>
            <person name="Fawzy A."/>
            <person name="Rau J."/>
            <person name="Risse K."/>
            <person name="Schauerte N."/>
            <person name="Geiger C."/>
            <person name="Blom J."/>
            <person name="Imirzalioglu C."/>
            <person name="Falgenhauer J."/>
            <person name="Bach A."/>
            <person name="Herden C."/>
            <person name="Eisenberg T."/>
        </authorList>
    </citation>
    <scope>NUCLEOTIDE SEQUENCE [LARGE SCALE GENOMIC DNA]</scope>
    <source>
        <strain evidence="7 8">LHL191014123</strain>
    </source>
</reference>
<dbReference type="PIRSF" id="PIRSF001467">
    <property type="entry name" value="Peptidylpro_ismrse"/>
    <property type="match status" value="1"/>
</dbReference>
<evidence type="ECO:0000256" key="2">
    <source>
        <dbReference type="ARBA" id="ARBA00007365"/>
    </source>
</evidence>
<comment type="similarity">
    <text evidence="2 5">Belongs to the cyclophilin-type PPIase family.</text>
</comment>
<dbReference type="CDD" id="cd00317">
    <property type="entry name" value="cyclophilin"/>
    <property type="match status" value="1"/>
</dbReference>
<dbReference type="GO" id="GO:0006457">
    <property type="term" value="P:protein folding"/>
    <property type="evidence" value="ECO:0007669"/>
    <property type="project" value="InterPro"/>
</dbReference>
<feature type="domain" description="PPIase cyclophilin-type" evidence="6">
    <location>
        <begin position="10"/>
        <end position="130"/>
    </location>
</feature>
<dbReference type="Pfam" id="PF00160">
    <property type="entry name" value="Pro_isomerase"/>
    <property type="match status" value="1"/>
</dbReference>
<dbReference type="Proteomes" id="UP000526184">
    <property type="component" value="Unassembled WGS sequence"/>
</dbReference>
<dbReference type="InterPro" id="IPR020892">
    <property type="entry name" value="Cyclophilin-type_PPIase_CS"/>
</dbReference>
<dbReference type="PANTHER" id="PTHR45625">
    <property type="entry name" value="PEPTIDYL-PROLYL CIS-TRANS ISOMERASE-RELATED"/>
    <property type="match status" value="1"/>
</dbReference>
<comment type="function">
    <text evidence="1 5">PPIases accelerate the folding of proteins. It catalyzes the cis-trans isomerization of proline imidic peptide bonds in oligopeptides.</text>
</comment>
<protein>
    <recommendedName>
        <fullName evidence="5">Peptidyl-prolyl cis-trans isomerase</fullName>
        <shortName evidence="5">PPIase</shortName>
        <ecNumber evidence="5">5.2.1.8</ecNumber>
    </recommendedName>
</protein>
<dbReference type="InterPro" id="IPR029000">
    <property type="entry name" value="Cyclophilin-like_dom_sf"/>
</dbReference>
<evidence type="ECO:0000259" key="6">
    <source>
        <dbReference type="PROSITE" id="PS50072"/>
    </source>
</evidence>
<comment type="catalytic activity">
    <reaction evidence="5">
        <text>[protein]-peptidylproline (omega=180) = [protein]-peptidylproline (omega=0)</text>
        <dbReference type="Rhea" id="RHEA:16237"/>
        <dbReference type="Rhea" id="RHEA-COMP:10747"/>
        <dbReference type="Rhea" id="RHEA-COMP:10748"/>
        <dbReference type="ChEBI" id="CHEBI:83833"/>
        <dbReference type="ChEBI" id="CHEBI:83834"/>
        <dbReference type="EC" id="5.2.1.8"/>
    </reaction>
</comment>
<dbReference type="Gene3D" id="2.40.100.10">
    <property type="entry name" value="Cyclophilin-like"/>
    <property type="match status" value="1"/>
</dbReference>
<keyword evidence="4 5" id="KW-0413">Isomerase</keyword>
<dbReference type="EMBL" id="JABMKT010000003">
    <property type="protein sequence ID" value="NYV27467.1"/>
    <property type="molecule type" value="Genomic_DNA"/>
</dbReference>
<evidence type="ECO:0000256" key="4">
    <source>
        <dbReference type="ARBA" id="ARBA00023235"/>
    </source>
</evidence>
<organism evidence="7 8">
    <name type="scientific">Streptobacillus felis</name>
    <dbReference type="NCBI Taxonomy" id="1384509"/>
    <lineage>
        <taxon>Bacteria</taxon>
        <taxon>Fusobacteriati</taxon>
        <taxon>Fusobacteriota</taxon>
        <taxon>Fusobacteriia</taxon>
        <taxon>Fusobacteriales</taxon>
        <taxon>Leptotrichiaceae</taxon>
        <taxon>Streptobacillus</taxon>
    </lineage>
</organism>
<accession>A0A7Z0PF91</accession>
<evidence type="ECO:0000256" key="3">
    <source>
        <dbReference type="ARBA" id="ARBA00023110"/>
    </source>
</evidence>